<protein>
    <submittedName>
        <fullName evidence="1">Uncharacterized protein</fullName>
    </submittedName>
</protein>
<comment type="caution">
    <text evidence="1">The sequence shown here is derived from an EMBL/GenBank/DDBJ whole genome shotgun (WGS) entry which is preliminary data.</text>
</comment>
<gene>
    <name evidence="1" type="ORF">QBC33DRAFT_547552</name>
</gene>
<accession>A0AAJ0BY56</accession>
<dbReference type="RefSeq" id="XP_060280439.1">
    <property type="nucleotide sequence ID" value="XM_060428751.1"/>
</dbReference>
<evidence type="ECO:0000313" key="1">
    <source>
        <dbReference type="EMBL" id="KAK1764226.1"/>
    </source>
</evidence>
<name>A0AAJ0BY56_9PEZI</name>
<dbReference type="Proteomes" id="UP001244011">
    <property type="component" value="Unassembled WGS sequence"/>
</dbReference>
<dbReference type="EMBL" id="MU839021">
    <property type="protein sequence ID" value="KAK1764226.1"/>
    <property type="molecule type" value="Genomic_DNA"/>
</dbReference>
<reference evidence="1" key="1">
    <citation type="submission" date="2023-06" db="EMBL/GenBank/DDBJ databases">
        <title>Genome-scale phylogeny and comparative genomics of the fungal order Sordariales.</title>
        <authorList>
            <consortium name="Lawrence Berkeley National Laboratory"/>
            <person name="Hensen N."/>
            <person name="Bonometti L."/>
            <person name="Westerberg I."/>
            <person name="Brannstrom I.O."/>
            <person name="Guillou S."/>
            <person name="Cros-Aarteil S."/>
            <person name="Calhoun S."/>
            <person name="Haridas S."/>
            <person name="Kuo A."/>
            <person name="Mondo S."/>
            <person name="Pangilinan J."/>
            <person name="Riley R."/>
            <person name="Labutti K."/>
            <person name="Andreopoulos B."/>
            <person name="Lipzen A."/>
            <person name="Chen C."/>
            <person name="Yanf M."/>
            <person name="Daum C."/>
            <person name="Ng V."/>
            <person name="Clum A."/>
            <person name="Steindorff A."/>
            <person name="Ohm R."/>
            <person name="Martin F."/>
            <person name="Silar P."/>
            <person name="Natvig D."/>
            <person name="Lalanne C."/>
            <person name="Gautier V."/>
            <person name="Ament-Velasquez S.L."/>
            <person name="Kruys A."/>
            <person name="Hutchinson M.I."/>
            <person name="Powell A.J."/>
            <person name="Barry K."/>
            <person name="Miller A.N."/>
            <person name="Grigoriev I.V."/>
            <person name="Debuchy R."/>
            <person name="Gladieux P."/>
            <person name="Thoren M.H."/>
            <person name="Johannesson H."/>
        </authorList>
    </citation>
    <scope>NUCLEOTIDE SEQUENCE</scope>
    <source>
        <strain evidence="1">8032-3</strain>
    </source>
</reference>
<dbReference type="GeneID" id="85311938"/>
<sequence length="66" mass="7915">MTRYRMPDRVTQNVTCRYMKKSSLQALLERLFPGQKEFNIRMKDDQWCFTAPRKVTEADLDVARDD</sequence>
<keyword evidence="2" id="KW-1185">Reference proteome</keyword>
<organism evidence="1 2">
    <name type="scientific">Phialemonium atrogriseum</name>
    <dbReference type="NCBI Taxonomy" id="1093897"/>
    <lineage>
        <taxon>Eukaryota</taxon>
        <taxon>Fungi</taxon>
        <taxon>Dikarya</taxon>
        <taxon>Ascomycota</taxon>
        <taxon>Pezizomycotina</taxon>
        <taxon>Sordariomycetes</taxon>
        <taxon>Sordariomycetidae</taxon>
        <taxon>Cephalothecales</taxon>
        <taxon>Cephalothecaceae</taxon>
        <taxon>Phialemonium</taxon>
    </lineage>
</organism>
<evidence type="ECO:0000313" key="2">
    <source>
        <dbReference type="Proteomes" id="UP001244011"/>
    </source>
</evidence>
<dbReference type="AlphaFoldDB" id="A0AAJ0BY56"/>
<proteinExistence type="predicted"/>